<organism evidence="3 4">
    <name type="scientific">Paraurantiacibacter namhicola</name>
    <dbReference type="NCBI Taxonomy" id="645517"/>
    <lineage>
        <taxon>Bacteria</taxon>
        <taxon>Pseudomonadati</taxon>
        <taxon>Pseudomonadota</taxon>
        <taxon>Alphaproteobacteria</taxon>
        <taxon>Sphingomonadales</taxon>
        <taxon>Erythrobacteraceae</taxon>
        <taxon>Paraurantiacibacter</taxon>
    </lineage>
</organism>
<name>A0A1C7D908_9SPHN</name>
<dbReference type="GO" id="GO:0042834">
    <property type="term" value="F:peptidoglycan binding"/>
    <property type="evidence" value="ECO:0007669"/>
    <property type="project" value="InterPro"/>
</dbReference>
<keyword evidence="4" id="KW-1185">Reference proteome</keyword>
<dbReference type="PANTHER" id="PTHR34183:SF1">
    <property type="entry name" value="ENDOLYTIC PEPTIDOGLYCAN TRANSGLYCOSYLASE RLPA"/>
    <property type="match status" value="1"/>
</dbReference>
<dbReference type="Pfam" id="PF03330">
    <property type="entry name" value="DPBB_1"/>
    <property type="match status" value="1"/>
</dbReference>
<dbReference type="KEGG" id="anh:A6F65_01672"/>
<dbReference type="Pfam" id="PF05036">
    <property type="entry name" value="SPOR"/>
    <property type="match status" value="1"/>
</dbReference>
<dbReference type="Proteomes" id="UP000092698">
    <property type="component" value="Chromosome"/>
</dbReference>
<dbReference type="SUPFAM" id="SSF110997">
    <property type="entry name" value="Sporulation related repeat"/>
    <property type="match status" value="1"/>
</dbReference>
<dbReference type="STRING" id="645517.A6F65_01672"/>
<gene>
    <name evidence="3" type="primary">rlpA</name>
    <name evidence="3" type="ORF">A6F65_01672</name>
</gene>
<dbReference type="Gene3D" id="2.40.40.10">
    <property type="entry name" value="RlpA-like domain"/>
    <property type="match status" value="1"/>
</dbReference>
<dbReference type="PROSITE" id="PS51724">
    <property type="entry name" value="SPOR"/>
    <property type="match status" value="1"/>
</dbReference>
<dbReference type="PANTHER" id="PTHR34183">
    <property type="entry name" value="ENDOLYTIC PEPTIDOGLYCAN TRANSGLYCOSYLASE RLPA"/>
    <property type="match status" value="1"/>
</dbReference>
<sequence>MASPDDLTGPGADYPVVVGEPYRIGDTLYTPVDTLNYDEVGYVAAQSGARGYTAAHHTLPLPSYAEVTDLSTGRTVLVRVEERGPMNSNALVAMSPAALAQLGSQPGASIRVRRVTPPEDQRAMLRQGQAAPLRMDTPEALLVVLRRKLPASGSASLQPNYDTARANAPASAPARPDAANAPIARAPVPASSSPAPAPVSVRPAAGANPASRPLPPLAGASNTPVRTPAPAPAPVAVRAAPAATVANGRYVVQAAAFSDRSRADRVARVIGGDVTQSGRFYRVRTGPFANRSQAEASLAKVRAAGYGDARIFTND</sequence>
<dbReference type="CDD" id="cd22268">
    <property type="entry name" value="DPBB_RlpA-like"/>
    <property type="match status" value="1"/>
</dbReference>
<dbReference type="GO" id="GO:0009279">
    <property type="term" value="C:cell outer membrane"/>
    <property type="evidence" value="ECO:0007669"/>
    <property type="project" value="TreeGrafter"/>
</dbReference>
<reference evidence="3 4" key="1">
    <citation type="submission" date="2016-07" db="EMBL/GenBank/DDBJ databases">
        <title>Complete genome sequence of Altererythrobacter namhicola JCM 16345T, containing esterase-encoding genes.</title>
        <authorList>
            <person name="Cheng H."/>
            <person name="Wu Y.-H."/>
            <person name="Jian S.-L."/>
            <person name="Huo Y.-Y."/>
            <person name="Wang C.-S."/>
            <person name="Xu X.-W."/>
        </authorList>
    </citation>
    <scope>NUCLEOTIDE SEQUENCE [LARGE SCALE GENOMIC DNA]</scope>
    <source>
        <strain evidence="3 4">JCM 16345</strain>
    </source>
</reference>
<feature type="domain" description="SPOR" evidence="2">
    <location>
        <begin position="229"/>
        <end position="314"/>
    </location>
</feature>
<keyword evidence="3" id="KW-0449">Lipoprotein</keyword>
<dbReference type="InterPro" id="IPR036680">
    <property type="entry name" value="SPOR-like_sf"/>
</dbReference>
<protein>
    <submittedName>
        <fullName evidence="3">Rare lipoprotein A</fullName>
    </submittedName>
</protein>
<evidence type="ECO:0000313" key="3">
    <source>
        <dbReference type="EMBL" id="ANU07970.1"/>
    </source>
</evidence>
<feature type="region of interest" description="Disordered" evidence="1">
    <location>
        <begin position="153"/>
        <end position="229"/>
    </location>
</feature>
<evidence type="ECO:0000256" key="1">
    <source>
        <dbReference type="SAM" id="MobiDB-lite"/>
    </source>
</evidence>
<accession>A0A1C7D908</accession>
<proteinExistence type="predicted"/>
<dbReference type="EMBL" id="CP016545">
    <property type="protein sequence ID" value="ANU07970.1"/>
    <property type="molecule type" value="Genomic_DNA"/>
</dbReference>
<dbReference type="OrthoDB" id="9779128at2"/>
<dbReference type="AlphaFoldDB" id="A0A1C7D908"/>
<evidence type="ECO:0000313" key="4">
    <source>
        <dbReference type="Proteomes" id="UP000092698"/>
    </source>
</evidence>
<dbReference type="InterPro" id="IPR007730">
    <property type="entry name" value="SPOR-like_dom"/>
</dbReference>
<dbReference type="Gene3D" id="3.30.70.1070">
    <property type="entry name" value="Sporulation related repeat"/>
    <property type="match status" value="1"/>
</dbReference>
<dbReference type="InterPro" id="IPR036908">
    <property type="entry name" value="RlpA-like_sf"/>
</dbReference>
<evidence type="ECO:0000259" key="2">
    <source>
        <dbReference type="PROSITE" id="PS51724"/>
    </source>
</evidence>
<dbReference type="InterPro" id="IPR009009">
    <property type="entry name" value="RlpA-like_DPBB"/>
</dbReference>
<feature type="compositionally biased region" description="Low complexity" evidence="1">
    <location>
        <begin position="164"/>
        <end position="205"/>
    </location>
</feature>